<dbReference type="InterPro" id="IPR013083">
    <property type="entry name" value="Znf_RING/FYVE/PHD"/>
</dbReference>
<evidence type="ECO:0000256" key="1">
    <source>
        <dbReference type="ARBA" id="ARBA00000900"/>
    </source>
</evidence>
<dbReference type="Proteomes" id="UP001231189">
    <property type="component" value="Unassembled WGS sequence"/>
</dbReference>
<keyword evidence="9" id="KW-0862">Zinc</keyword>
<keyword evidence="5" id="KW-0808">Transferase</keyword>
<evidence type="ECO:0000256" key="7">
    <source>
        <dbReference type="ARBA" id="ARBA00022771"/>
    </source>
</evidence>
<accession>A0AAD8SPT4</accession>
<dbReference type="GO" id="GO:0008270">
    <property type="term" value="F:zinc ion binding"/>
    <property type="evidence" value="ECO:0007669"/>
    <property type="project" value="UniProtKB-KW"/>
</dbReference>
<feature type="region of interest" description="Disordered" evidence="12">
    <location>
        <begin position="269"/>
        <end position="359"/>
    </location>
</feature>
<feature type="domain" description="SIAH-type" evidence="13">
    <location>
        <begin position="93"/>
        <end position="151"/>
    </location>
</feature>
<feature type="region of interest" description="Disordered" evidence="12">
    <location>
        <begin position="1"/>
        <end position="23"/>
    </location>
</feature>
<dbReference type="InterPro" id="IPR013010">
    <property type="entry name" value="Znf_SIAH"/>
</dbReference>
<comment type="function">
    <text evidence="10">E3 ubiquitin-protein ligase that mediates ubiquitination and subsequent proteasomal degradation of target proteins. E3 ubiquitin ligases accept ubiquitin from an E2 ubiquitin-conjugating enzyme in the form of a thioester and then directly transfers the ubiquitin to targeted substrates. It probably triggers the ubiquitin-mediated degradation of different substrates.</text>
</comment>
<dbReference type="EMBL" id="JAUUTY010000003">
    <property type="protein sequence ID" value="KAK1661544.1"/>
    <property type="molecule type" value="Genomic_DNA"/>
</dbReference>
<evidence type="ECO:0000256" key="10">
    <source>
        <dbReference type="ARBA" id="ARBA00024004"/>
    </source>
</evidence>
<dbReference type="Pfam" id="PF21361">
    <property type="entry name" value="Sina_ZnF"/>
    <property type="match status" value="1"/>
</dbReference>
<organism evidence="14 15">
    <name type="scientific">Lolium multiflorum</name>
    <name type="common">Italian ryegrass</name>
    <name type="synonym">Lolium perenne subsp. multiflorum</name>
    <dbReference type="NCBI Taxonomy" id="4521"/>
    <lineage>
        <taxon>Eukaryota</taxon>
        <taxon>Viridiplantae</taxon>
        <taxon>Streptophyta</taxon>
        <taxon>Embryophyta</taxon>
        <taxon>Tracheophyta</taxon>
        <taxon>Spermatophyta</taxon>
        <taxon>Magnoliopsida</taxon>
        <taxon>Liliopsida</taxon>
        <taxon>Poales</taxon>
        <taxon>Poaceae</taxon>
        <taxon>BOP clade</taxon>
        <taxon>Pooideae</taxon>
        <taxon>Poodae</taxon>
        <taxon>Poeae</taxon>
        <taxon>Poeae Chloroplast Group 2 (Poeae type)</taxon>
        <taxon>Loliodinae</taxon>
        <taxon>Loliinae</taxon>
        <taxon>Lolium</taxon>
    </lineage>
</organism>
<evidence type="ECO:0000313" key="15">
    <source>
        <dbReference type="Proteomes" id="UP001231189"/>
    </source>
</evidence>
<feature type="compositionally biased region" description="Basic and acidic residues" evidence="12">
    <location>
        <begin position="350"/>
        <end position="359"/>
    </location>
</feature>
<dbReference type="AlphaFoldDB" id="A0AAD8SPT4"/>
<gene>
    <name evidence="14" type="ORF">QYE76_049703</name>
</gene>
<evidence type="ECO:0000256" key="9">
    <source>
        <dbReference type="ARBA" id="ARBA00022833"/>
    </source>
</evidence>
<evidence type="ECO:0000256" key="12">
    <source>
        <dbReference type="SAM" id="MobiDB-lite"/>
    </source>
</evidence>
<keyword evidence="8" id="KW-0833">Ubl conjugation pathway</keyword>
<dbReference type="CDD" id="cd16571">
    <property type="entry name" value="RING-HC_SIAHs"/>
    <property type="match status" value="1"/>
</dbReference>
<dbReference type="PANTHER" id="PTHR46632">
    <property type="entry name" value="E3 UBIQUITIN-PROTEIN LIGASE SINA-LIKE 4"/>
    <property type="match status" value="1"/>
</dbReference>
<evidence type="ECO:0000256" key="6">
    <source>
        <dbReference type="ARBA" id="ARBA00022723"/>
    </source>
</evidence>
<evidence type="ECO:0000256" key="3">
    <source>
        <dbReference type="ARBA" id="ARBA00009119"/>
    </source>
</evidence>
<keyword evidence="7 11" id="KW-0863">Zinc-finger</keyword>
<feature type="compositionally biased region" description="Basic and acidic residues" evidence="12">
    <location>
        <begin position="10"/>
        <end position="21"/>
    </location>
</feature>
<evidence type="ECO:0000256" key="2">
    <source>
        <dbReference type="ARBA" id="ARBA00004906"/>
    </source>
</evidence>
<reference evidence="14" key="1">
    <citation type="submission" date="2023-07" db="EMBL/GenBank/DDBJ databases">
        <title>A chromosome-level genome assembly of Lolium multiflorum.</title>
        <authorList>
            <person name="Chen Y."/>
            <person name="Copetti D."/>
            <person name="Kolliker R."/>
            <person name="Studer B."/>
        </authorList>
    </citation>
    <scope>NUCLEOTIDE SEQUENCE</scope>
    <source>
        <strain evidence="14">02402/16</strain>
        <tissue evidence="14">Leaf</tissue>
    </source>
</reference>
<proteinExistence type="inferred from homology"/>
<comment type="caution">
    <text evidence="14">The sequence shown here is derived from an EMBL/GenBank/DDBJ whole genome shotgun (WGS) entry which is preliminary data.</text>
</comment>
<dbReference type="InterPro" id="IPR049548">
    <property type="entry name" value="Sina-like_RING"/>
</dbReference>
<dbReference type="PROSITE" id="PS51081">
    <property type="entry name" value="ZF_SIAH"/>
    <property type="match status" value="1"/>
</dbReference>
<feature type="compositionally biased region" description="Acidic residues" evidence="12">
    <location>
        <begin position="273"/>
        <end position="349"/>
    </location>
</feature>
<protein>
    <recommendedName>
        <fullName evidence="4">RING-type E3 ubiquitin transferase</fullName>
        <ecNumber evidence="4">2.3.2.27</ecNumber>
    </recommendedName>
</protein>
<evidence type="ECO:0000313" key="14">
    <source>
        <dbReference type="EMBL" id="KAK1661544.1"/>
    </source>
</evidence>
<evidence type="ECO:0000259" key="13">
    <source>
        <dbReference type="PROSITE" id="PS51081"/>
    </source>
</evidence>
<dbReference type="Gene3D" id="3.30.40.10">
    <property type="entry name" value="Zinc/RING finger domain, C3HC4 (zinc finger)"/>
    <property type="match status" value="1"/>
</dbReference>
<sequence length="359" mass="40191">MEGVSKGSKLVKEGGDGRQEGEGIVVKKQNVAMGMDVLDCPGCSTPLRPPIFQCSMGHLVCSSCRDKLPKKACSVCSWAILNRCHGMERVVDSIVVPCTYADHGCAEMIPYHQKREHEEACPRAPCFCPEKGCGFAGTTEALLDHFVGTHDWPMTRFQYYMPFDIQVKAGVHVLRGSKDGHLFLLRMVWLDSPLHGVSLVRVEPHAFESKSWCSVGFSWFKGHYQISMLDVIRSTSLSDGLPTDYFLTVPEACRGGGARVVMRVTIDTKGVYGDEDEPEEDNEDESYSEEDDDDNDSDDDEEDGDDDYDEEEGEEEGDNDNEDEEEEEGEDDDEDEDEEEGDDDDDEESWEKVSNDNDD</sequence>
<evidence type="ECO:0000256" key="8">
    <source>
        <dbReference type="ARBA" id="ARBA00022786"/>
    </source>
</evidence>
<keyword evidence="15" id="KW-1185">Reference proteome</keyword>
<evidence type="ECO:0000256" key="5">
    <source>
        <dbReference type="ARBA" id="ARBA00022679"/>
    </source>
</evidence>
<dbReference type="InterPro" id="IPR044286">
    <property type="entry name" value="SINL_plant"/>
</dbReference>
<dbReference type="EC" id="2.3.2.27" evidence="4"/>
<dbReference type="PANTHER" id="PTHR46632:SF16">
    <property type="entry name" value="E3 UBIQUITIN-PROTEIN LIGASE SINA-LIKE 10"/>
    <property type="match status" value="1"/>
</dbReference>
<comment type="similarity">
    <text evidence="3">Belongs to the SINA (Seven in absentia) family.</text>
</comment>
<evidence type="ECO:0000256" key="4">
    <source>
        <dbReference type="ARBA" id="ARBA00012483"/>
    </source>
</evidence>
<name>A0AAD8SPT4_LOLMU</name>
<comment type="pathway">
    <text evidence="2">Protein modification; protein ubiquitination.</text>
</comment>
<dbReference type="GO" id="GO:0061630">
    <property type="term" value="F:ubiquitin protein ligase activity"/>
    <property type="evidence" value="ECO:0007669"/>
    <property type="project" value="UniProtKB-EC"/>
</dbReference>
<dbReference type="SUPFAM" id="SSF49599">
    <property type="entry name" value="TRAF domain-like"/>
    <property type="match status" value="1"/>
</dbReference>
<keyword evidence="6" id="KW-0479">Metal-binding</keyword>
<dbReference type="Pfam" id="PF21362">
    <property type="entry name" value="Sina_RING"/>
    <property type="match status" value="1"/>
</dbReference>
<comment type="catalytic activity">
    <reaction evidence="1">
        <text>S-ubiquitinyl-[E2 ubiquitin-conjugating enzyme]-L-cysteine + [acceptor protein]-L-lysine = [E2 ubiquitin-conjugating enzyme]-L-cysteine + N(6)-ubiquitinyl-[acceptor protein]-L-lysine.</text>
        <dbReference type="EC" id="2.3.2.27"/>
    </reaction>
</comment>
<evidence type="ECO:0000256" key="11">
    <source>
        <dbReference type="PROSITE-ProRule" id="PRU00455"/>
    </source>
</evidence>